<dbReference type="SMART" id="SM00449">
    <property type="entry name" value="SPRY"/>
    <property type="match status" value="1"/>
</dbReference>
<dbReference type="Gene3D" id="2.60.120.920">
    <property type="match status" value="1"/>
</dbReference>
<feature type="domain" description="B30.2/SPRY" evidence="2">
    <location>
        <begin position="56"/>
        <end position="251"/>
    </location>
</feature>
<reference evidence="4" key="1">
    <citation type="submission" date="2022-11" db="UniProtKB">
        <authorList>
            <consortium name="WormBaseParasite"/>
        </authorList>
    </citation>
    <scope>IDENTIFICATION</scope>
</reference>
<keyword evidence="1" id="KW-0175">Coiled coil</keyword>
<feature type="coiled-coil region" evidence="1">
    <location>
        <begin position="15"/>
        <end position="42"/>
    </location>
</feature>
<organism evidence="3 4">
    <name type="scientific">Globodera rostochiensis</name>
    <name type="common">Golden nematode worm</name>
    <name type="synonym">Heterodera rostochiensis</name>
    <dbReference type="NCBI Taxonomy" id="31243"/>
    <lineage>
        <taxon>Eukaryota</taxon>
        <taxon>Metazoa</taxon>
        <taxon>Ecdysozoa</taxon>
        <taxon>Nematoda</taxon>
        <taxon>Chromadorea</taxon>
        <taxon>Rhabditida</taxon>
        <taxon>Tylenchina</taxon>
        <taxon>Tylenchomorpha</taxon>
        <taxon>Tylenchoidea</taxon>
        <taxon>Heteroderidae</taxon>
        <taxon>Heteroderinae</taxon>
        <taxon>Globodera</taxon>
    </lineage>
</organism>
<dbReference type="InterPro" id="IPR043136">
    <property type="entry name" value="B30.2/SPRY_sf"/>
</dbReference>
<dbReference type="InterPro" id="IPR044736">
    <property type="entry name" value="Gid1/RanBPM/SPLA_SPRY"/>
</dbReference>
<sequence>MSVPTESTNGNVPAEQDINEELRLLRQEIGTLKENNRKQEQKIADMGEHQQQQDRAIVWLAARVNEVGATGLTLGNRWDSDARHSDLKLTKPLRLIVEHKGGHSAVCSILAERPIPRKDFGYFYFEITITQDSNVYIGLANRGMPLNTCVGGYEGTYSYGGPSGYLWGHSVEGSYQNGNGRPFITGRPKFGIGQKVGCGVNLATRQIHYAVDGNYIDTTGLFVSSTADLYPCVTLLEISAKIEASFGPIFSFPGQ</sequence>
<accession>A0A914HKM8</accession>
<dbReference type="InterPro" id="IPR013320">
    <property type="entry name" value="ConA-like_dom_sf"/>
</dbReference>
<dbReference type="AlphaFoldDB" id="A0A914HKM8"/>
<dbReference type="Pfam" id="PF00622">
    <property type="entry name" value="SPRY"/>
    <property type="match status" value="1"/>
</dbReference>
<protein>
    <submittedName>
        <fullName evidence="4">B30.2/SPRY domain-containing protein</fullName>
    </submittedName>
</protein>
<dbReference type="InterPro" id="IPR001870">
    <property type="entry name" value="B30.2/SPRY"/>
</dbReference>
<dbReference type="WBParaSite" id="Gr19_v10_g17749.t1">
    <property type="protein sequence ID" value="Gr19_v10_g17749.t1"/>
    <property type="gene ID" value="Gr19_v10_g17749"/>
</dbReference>
<evidence type="ECO:0000313" key="4">
    <source>
        <dbReference type="WBParaSite" id="Gr19_v10_g17749.t1"/>
    </source>
</evidence>
<name>A0A914HKM8_GLORO</name>
<dbReference type="InterPro" id="IPR003877">
    <property type="entry name" value="SPRY_dom"/>
</dbReference>
<keyword evidence="3" id="KW-1185">Reference proteome</keyword>
<evidence type="ECO:0000313" key="3">
    <source>
        <dbReference type="Proteomes" id="UP000887572"/>
    </source>
</evidence>
<dbReference type="CDD" id="cd12885">
    <property type="entry name" value="SPRY_RanBP_like"/>
    <property type="match status" value="1"/>
</dbReference>
<proteinExistence type="predicted"/>
<evidence type="ECO:0000259" key="2">
    <source>
        <dbReference type="PROSITE" id="PS50188"/>
    </source>
</evidence>
<evidence type="ECO:0000256" key="1">
    <source>
        <dbReference type="SAM" id="Coils"/>
    </source>
</evidence>
<dbReference type="SUPFAM" id="SSF49899">
    <property type="entry name" value="Concanavalin A-like lectins/glucanases"/>
    <property type="match status" value="1"/>
</dbReference>
<dbReference type="Proteomes" id="UP000887572">
    <property type="component" value="Unplaced"/>
</dbReference>
<dbReference type="PROSITE" id="PS50188">
    <property type="entry name" value="B302_SPRY"/>
    <property type="match status" value="1"/>
</dbReference>